<feature type="binding site" evidence="11">
    <location>
        <position position="204"/>
    </location>
    <ligand>
        <name>Zn(2+)</name>
        <dbReference type="ChEBI" id="CHEBI:29105"/>
        <label>1</label>
    </ligand>
</feature>
<dbReference type="FunFam" id="2.10.230.10:FF:000002">
    <property type="entry name" value="Molecular chaperone DnaJ"/>
    <property type="match status" value="1"/>
</dbReference>
<comment type="subcellular location">
    <subcellularLocation>
        <location evidence="11">Cytoplasm</location>
    </subcellularLocation>
</comment>
<dbReference type="GeneID" id="301813303"/>
<dbReference type="InterPro" id="IPR036869">
    <property type="entry name" value="J_dom_sf"/>
</dbReference>
<feature type="repeat" description="CXXCXGXG motif" evidence="11">
    <location>
        <begin position="204"/>
        <end position="211"/>
    </location>
</feature>
<dbReference type="NCBIfam" id="NF010871">
    <property type="entry name" value="PRK14278.1"/>
    <property type="match status" value="1"/>
</dbReference>
<dbReference type="GO" id="GO:0005737">
    <property type="term" value="C:cytoplasm"/>
    <property type="evidence" value="ECO:0007669"/>
    <property type="project" value="UniProtKB-SubCell"/>
</dbReference>
<dbReference type="CDD" id="cd10719">
    <property type="entry name" value="DnaJ_zf"/>
    <property type="match status" value="1"/>
</dbReference>
<evidence type="ECO:0000313" key="15">
    <source>
        <dbReference type="EMBL" id="MCZ9305277.1"/>
    </source>
</evidence>
<dbReference type="SUPFAM" id="SSF46565">
    <property type="entry name" value="Chaperone J-domain"/>
    <property type="match status" value="1"/>
</dbReference>
<dbReference type="Proteomes" id="UP001146505">
    <property type="component" value="Unassembled WGS sequence"/>
</dbReference>
<dbReference type="NCBIfam" id="TIGR02349">
    <property type="entry name" value="DnaJ_bact"/>
    <property type="match status" value="1"/>
</dbReference>
<evidence type="ECO:0000313" key="16">
    <source>
        <dbReference type="Proteomes" id="UP001146505"/>
    </source>
</evidence>
<dbReference type="InterPro" id="IPR002939">
    <property type="entry name" value="DnaJ_C"/>
</dbReference>
<feature type="repeat" description="CXXCXGXG motif" evidence="11">
    <location>
        <begin position="147"/>
        <end position="154"/>
    </location>
</feature>
<reference evidence="15" key="1">
    <citation type="submission" date="2022-02" db="EMBL/GenBank/DDBJ databases">
        <title>Corynebacterium sp. from urogenital microbiome.</title>
        <authorList>
            <person name="Cappelli E.A."/>
            <person name="Ribeiro T.G."/>
            <person name="Peixe L."/>
        </authorList>
    </citation>
    <scope>NUCLEOTIDE SEQUENCE</scope>
    <source>
        <strain evidence="15">C9Ua_112</strain>
    </source>
</reference>
<feature type="binding site" evidence="11">
    <location>
        <position position="164"/>
    </location>
    <ligand>
        <name>Zn(2+)</name>
        <dbReference type="ChEBI" id="CHEBI:29105"/>
        <label>2</label>
    </ligand>
</feature>
<comment type="cofactor">
    <cofactor evidence="11">
        <name>Zn(2+)</name>
        <dbReference type="ChEBI" id="CHEBI:29105"/>
    </cofactor>
    <text evidence="11">Binds 2 Zn(2+) ions per monomer.</text>
</comment>
<sequence length="382" mass="40868">MARDYYGILGVDRDATDAEIKKAYRRLARKYHPDVNPSEEAAEKFREISLAQEVLTDPQKRQIVDAGGDPEEQGFGQPGAGGFGGFGGGGLGDIFDAFFGGGGGGQRGPRQSRVRRGNDALVKIEASLEEIYAGVDREITVETAVLCDVCDGTGSASKAAPVTCPTCQGVGEVMELQNSMLGRVQVRRACHRCAGTGEVIQDPCENCAGDGRVRDRQTLKVSIPAGISDGMRLRMSGKGEVGPGGGPAGDLYVEVHTTEHPYFIRESDDLHVNLQVPAVEATLGTSVEVKLLDDSVATVDIAPGTQPDATIRLSDKGMPHLRREGHGSLIAHVEVMIPTDLSHKQRDLLEQLREASSQNAGVATKDESHDGFFSRLRSKFGR</sequence>
<dbReference type="AlphaFoldDB" id="A0A9X3M6S2"/>
<evidence type="ECO:0000256" key="1">
    <source>
        <dbReference type="ARBA" id="ARBA00022490"/>
    </source>
</evidence>
<dbReference type="SUPFAM" id="SSF49493">
    <property type="entry name" value="HSP40/DnaJ peptide-binding domain"/>
    <property type="match status" value="2"/>
</dbReference>
<dbReference type="PROSITE" id="PS51188">
    <property type="entry name" value="ZF_CR"/>
    <property type="match status" value="1"/>
</dbReference>
<accession>A0A9X3M6S2</accession>
<feature type="zinc finger region" description="CR-type" evidence="12">
    <location>
        <begin position="134"/>
        <end position="216"/>
    </location>
</feature>
<evidence type="ECO:0000259" key="14">
    <source>
        <dbReference type="PROSITE" id="PS51188"/>
    </source>
</evidence>
<dbReference type="NCBIfam" id="NF008035">
    <property type="entry name" value="PRK10767.1"/>
    <property type="match status" value="1"/>
</dbReference>
<protein>
    <recommendedName>
        <fullName evidence="10 11">Chaperone protein DnaJ</fullName>
    </recommendedName>
</protein>
<dbReference type="InterPro" id="IPR012724">
    <property type="entry name" value="DnaJ"/>
</dbReference>
<keyword evidence="5 11" id="KW-0863">Zinc-finger</keyword>
<dbReference type="Pfam" id="PF01556">
    <property type="entry name" value="DnaJ_C"/>
    <property type="match status" value="1"/>
</dbReference>
<dbReference type="Gene3D" id="2.10.230.10">
    <property type="entry name" value="Heat shock protein DnaJ, cysteine-rich domain"/>
    <property type="match status" value="1"/>
</dbReference>
<organism evidence="15 16">
    <name type="scientific">Corynebacterium macclintockiae</name>
    <dbReference type="NCBI Taxonomy" id="2913501"/>
    <lineage>
        <taxon>Bacteria</taxon>
        <taxon>Bacillati</taxon>
        <taxon>Actinomycetota</taxon>
        <taxon>Actinomycetes</taxon>
        <taxon>Mycobacteriales</taxon>
        <taxon>Corynebacteriaceae</taxon>
        <taxon>Corynebacterium</taxon>
    </lineage>
</organism>
<dbReference type="PANTHER" id="PTHR43096">
    <property type="entry name" value="DNAJ HOMOLOG 1, MITOCHONDRIAL-RELATED"/>
    <property type="match status" value="1"/>
</dbReference>
<evidence type="ECO:0000256" key="12">
    <source>
        <dbReference type="PROSITE-ProRule" id="PRU00546"/>
    </source>
</evidence>
<evidence type="ECO:0000256" key="6">
    <source>
        <dbReference type="ARBA" id="ARBA00022833"/>
    </source>
</evidence>
<keyword evidence="6 11" id="KW-0862">Zinc</keyword>
<comment type="function">
    <text evidence="11">Participates actively in the response to hyperosmotic and heat shock by preventing the aggregation of stress-denatured proteins and by disaggregating proteins, also in an autonomous, DnaK-independent fashion. Unfolded proteins bind initially to DnaJ; upon interaction with the DnaJ-bound protein, DnaK hydrolyzes its bound ATP, resulting in the formation of a stable complex. GrpE releases ADP from DnaK; ATP binding to DnaK triggers the release of the substrate protein, thus completing the reaction cycle. Several rounds of ATP-dependent interactions between DnaJ, DnaK and GrpE are required for fully efficient folding. Also involved, together with DnaK and GrpE, in the DNA replication of plasmids through activation of initiation proteins.</text>
</comment>
<keyword evidence="8 11" id="KW-0143">Chaperone</keyword>
<dbReference type="PANTHER" id="PTHR43096:SF48">
    <property type="entry name" value="CHAPERONE PROTEIN DNAJ"/>
    <property type="match status" value="1"/>
</dbReference>
<evidence type="ECO:0000256" key="3">
    <source>
        <dbReference type="ARBA" id="ARBA00022723"/>
    </source>
</evidence>
<dbReference type="RefSeq" id="WP_035001709.1">
    <property type="nucleotide sequence ID" value="NZ_JAKMUV010000007.1"/>
</dbReference>
<dbReference type="GO" id="GO:0042026">
    <property type="term" value="P:protein refolding"/>
    <property type="evidence" value="ECO:0007669"/>
    <property type="project" value="TreeGrafter"/>
</dbReference>
<evidence type="ECO:0000256" key="10">
    <source>
        <dbReference type="ARBA" id="ARBA00067609"/>
    </source>
</evidence>
<dbReference type="GO" id="GO:0008270">
    <property type="term" value="F:zinc ion binding"/>
    <property type="evidence" value="ECO:0007669"/>
    <property type="project" value="UniProtKB-UniRule"/>
</dbReference>
<dbReference type="Pfam" id="PF00684">
    <property type="entry name" value="DnaJ_CXXCXGXG"/>
    <property type="match status" value="1"/>
</dbReference>
<evidence type="ECO:0000256" key="4">
    <source>
        <dbReference type="ARBA" id="ARBA00022737"/>
    </source>
</evidence>
<keyword evidence="1 11" id="KW-0963">Cytoplasm</keyword>
<dbReference type="GO" id="GO:0006260">
    <property type="term" value="P:DNA replication"/>
    <property type="evidence" value="ECO:0007669"/>
    <property type="project" value="UniProtKB-KW"/>
</dbReference>
<comment type="similarity">
    <text evidence="9 11">Belongs to the DnaJ family.</text>
</comment>
<feature type="binding site" evidence="11">
    <location>
        <position position="150"/>
    </location>
    <ligand>
        <name>Zn(2+)</name>
        <dbReference type="ChEBI" id="CHEBI:29105"/>
        <label>1</label>
    </ligand>
</feature>
<dbReference type="HAMAP" id="MF_01152">
    <property type="entry name" value="DnaJ"/>
    <property type="match status" value="1"/>
</dbReference>
<dbReference type="CDD" id="cd10747">
    <property type="entry name" value="DnaJ_C"/>
    <property type="match status" value="1"/>
</dbReference>
<evidence type="ECO:0000256" key="5">
    <source>
        <dbReference type="ARBA" id="ARBA00022771"/>
    </source>
</evidence>
<dbReference type="InterPro" id="IPR001305">
    <property type="entry name" value="HSP_DnaJ_Cys-rich_dom"/>
</dbReference>
<evidence type="ECO:0000256" key="11">
    <source>
        <dbReference type="HAMAP-Rule" id="MF_01152"/>
    </source>
</evidence>
<evidence type="ECO:0000256" key="2">
    <source>
        <dbReference type="ARBA" id="ARBA00022705"/>
    </source>
</evidence>
<name>A0A9X3M6S2_9CORY</name>
<feature type="domain" description="J" evidence="13">
    <location>
        <begin position="4"/>
        <end position="68"/>
    </location>
</feature>
<keyword evidence="2 11" id="KW-0235">DNA replication</keyword>
<dbReference type="SMART" id="SM00271">
    <property type="entry name" value="DnaJ"/>
    <property type="match status" value="1"/>
</dbReference>
<dbReference type="PROSITE" id="PS50076">
    <property type="entry name" value="DNAJ_2"/>
    <property type="match status" value="1"/>
</dbReference>
<dbReference type="GO" id="GO:0051082">
    <property type="term" value="F:unfolded protein binding"/>
    <property type="evidence" value="ECO:0007669"/>
    <property type="project" value="UniProtKB-UniRule"/>
</dbReference>
<dbReference type="Pfam" id="PF00226">
    <property type="entry name" value="DnaJ"/>
    <property type="match status" value="1"/>
</dbReference>
<dbReference type="GO" id="GO:0031072">
    <property type="term" value="F:heat shock protein binding"/>
    <property type="evidence" value="ECO:0007669"/>
    <property type="project" value="InterPro"/>
</dbReference>
<dbReference type="Gene3D" id="2.60.260.20">
    <property type="entry name" value="Urease metallochaperone UreE, N-terminal domain"/>
    <property type="match status" value="2"/>
</dbReference>
<dbReference type="SUPFAM" id="SSF57938">
    <property type="entry name" value="DnaJ/Hsp40 cysteine-rich domain"/>
    <property type="match status" value="1"/>
</dbReference>
<dbReference type="PRINTS" id="PR00625">
    <property type="entry name" value="JDOMAIN"/>
</dbReference>
<dbReference type="GO" id="GO:0005524">
    <property type="term" value="F:ATP binding"/>
    <property type="evidence" value="ECO:0007669"/>
    <property type="project" value="InterPro"/>
</dbReference>
<feature type="binding site" evidence="11">
    <location>
        <position position="167"/>
    </location>
    <ligand>
        <name>Zn(2+)</name>
        <dbReference type="ChEBI" id="CHEBI:29105"/>
        <label>2</label>
    </ligand>
</feature>
<evidence type="ECO:0000256" key="9">
    <source>
        <dbReference type="ARBA" id="ARBA00061004"/>
    </source>
</evidence>
<comment type="caution">
    <text evidence="15">The sequence shown here is derived from an EMBL/GenBank/DDBJ whole genome shotgun (WGS) entry which is preliminary data.</text>
</comment>
<comment type="subunit">
    <text evidence="11">Homodimer.</text>
</comment>
<dbReference type="FunFam" id="2.60.260.20:FF:000005">
    <property type="entry name" value="Chaperone protein dnaJ 1, mitochondrial"/>
    <property type="match status" value="1"/>
</dbReference>
<comment type="domain">
    <text evidence="11">The J domain is necessary and sufficient to stimulate DnaK ATPase activity. Zinc center 1 plays an important role in the autonomous, DnaK-independent chaperone activity of DnaJ. Zinc center 2 is essential for interaction with DnaK and for DnaJ activity.</text>
</comment>
<gene>
    <name evidence="11 15" type="primary">dnaJ</name>
    <name evidence="15" type="ORF">L8U58_07040</name>
</gene>
<feature type="binding site" evidence="11">
    <location>
        <position position="193"/>
    </location>
    <ligand>
        <name>Zn(2+)</name>
        <dbReference type="ChEBI" id="CHEBI:29105"/>
        <label>2</label>
    </ligand>
</feature>
<dbReference type="InterPro" id="IPR001623">
    <property type="entry name" value="DnaJ_domain"/>
</dbReference>
<dbReference type="CDD" id="cd06257">
    <property type="entry name" value="DnaJ"/>
    <property type="match status" value="1"/>
</dbReference>
<feature type="binding site" evidence="11">
    <location>
        <position position="207"/>
    </location>
    <ligand>
        <name>Zn(2+)</name>
        <dbReference type="ChEBI" id="CHEBI:29105"/>
        <label>1</label>
    </ligand>
</feature>
<feature type="binding site" evidence="11">
    <location>
        <position position="190"/>
    </location>
    <ligand>
        <name>Zn(2+)</name>
        <dbReference type="ChEBI" id="CHEBI:29105"/>
        <label>2</label>
    </ligand>
</feature>
<evidence type="ECO:0000256" key="7">
    <source>
        <dbReference type="ARBA" id="ARBA00023016"/>
    </source>
</evidence>
<dbReference type="EMBL" id="JAKMUV010000007">
    <property type="protein sequence ID" value="MCZ9305277.1"/>
    <property type="molecule type" value="Genomic_DNA"/>
</dbReference>
<feature type="binding site" evidence="11">
    <location>
        <position position="147"/>
    </location>
    <ligand>
        <name>Zn(2+)</name>
        <dbReference type="ChEBI" id="CHEBI:29105"/>
        <label>1</label>
    </ligand>
</feature>
<dbReference type="GO" id="GO:0009408">
    <property type="term" value="P:response to heat"/>
    <property type="evidence" value="ECO:0007669"/>
    <property type="project" value="InterPro"/>
</dbReference>
<dbReference type="InterPro" id="IPR008971">
    <property type="entry name" value="HSP40/DnaJ_pept-bd"/>
</dbReference>
<keyword evidence="3 11" id="KW-0479">Metal-binding</keyword>
<keyword evidence="7 11" id="KW-0346">Stress response</keyword>
<proteinExistence type="inferred from homology"/>
<dbReference type="Gene3D" id="1.10.287.110">
    <property type="entry name" value="DnaJ domain"/>
    <property type="match status" value="1"/>
</dbReference>
<keyword evidence="16" id="KW-1185">Reference proteome</keyword>
<evidence type="ECO:0000256" key="8">
    <source>
        <dbReference type="ARBA" id="ARBA00023186"/>
    </source>
</evidence>
<keyword evidence="4 11" id="KW-0677">Repeat</keyword>
<evidence type="ECO:0000259" key="13">
    <source>
        <dbReference type="PROSITE" id="PS50076"/>
    </source>
</evidence>
<feature type="domain" description="CR-type" evidence="14">
    <location>
        <begin position="134"/>
        <end position="216"/>
    </location>
</feature>
<dbReference type="InterPro" id="IPR036410">
    <property type="entry name" value="HSP_DnaJ_Cys-rich_dom_sf"/>
</dbReference>
<feature type="repeat" description="CXXCXGXG motif" evidence="11">
    <location>
        <begin position="164"/>
        <end position="171"/>
    </location>
</feature>
<feature type="repeat" description="CXXCXGXG motif" evidence="11">
    <location>
        <begin position="190"/>
        <end position="197"/>
    </location>
</feature>